<name>A0A1F6BVJ7_9BACT</name>
<evidence type="ECO:0008006" key="3">
    <source>
        <dbReference type="Google" id="ProtNLM"/>
    </source>
</evidence>
<accession>A0A1F6BVJ7</accession>
<organism evidence="1 2">
    <name type="scientific">Candidatus Jorgensenbacteria bacterium RIFCSPLOWO2_01_FULL_45_25b</name>
    <dbReference type="NCBI Taxonomy" id="1798471"/>
    <lineage>
        <taxon>Bacteria</taxon>
        <taxon>Candidatus Joergenseniibacteriota</taxon>
    </lineage>
</organism>
<dbReference type="EMBL" id="MFKK01000015">
    <property type="protein sequence ID" value="OGG40975.1"/>
    <property type="molecule type" value="Genomic_DNA"/>
</dbReference>
<dbReference type="AlphaFoldDB" id="A0A1F6BVJ7"/>
<gene>
    <name evidence="1" type="ORF">A3A21_01245</name>
</gene>
<reference evidence="1 2" key="1">
    <citation type="journal article" date="2016" name="Nat. Commun.">
        <title>Thousands of microbial genomes shed light on interconnected biogeochemical processes in an aquifer system.</title>
        <authorList>
            <person name="Anantharaman K."/>
            <person name="Brown C.T."/>
            <person name="Hug L.A."/>
            <person name="Sharon I."/>
            <person name="Castelle C.J."/>
            <person name="Probst A.J."/>
            <person name="Thomas B.C."/>
            <person name="Singh A."/>
            <person name="Wilkins M.J."/>
            <person name="Karaoz U."/>
            <person name="Brodie E.L."/>
            <person name="Williams K.H."/>
            <person name="Hubbard S.S."/>
            <person name="Banfield J.F."/>
        </authorList>
    </citation>
    <scope>NUCLEOTIDE SEQUENCE [LARGE SCALE GENOMIC DNA]</scope>
</reference>
<evidence type="ECO:0000313" key="2">
    <source>
        <dbReference type="Proteomes" id="UP000176996"/>
    </source>
</evidence>
<proteinExistence type="predicted"/>
<dbReference type="Proteomes" id="UP000176996">
    <property type="component" value="Unassembled WGS sequence"/>
</dbReference>
<protein>
    <recommendedName>
        <fullName evidence="3">Ribbon-helix-helix protein CopG domain-containing protein</fullName>
    </recommendedName>
</protein>
<dbReference type="GO" id="GO:0006355">
    <property type="term" value="P:regulation of DNA-templated transcription"/>
    <property type="evidence" value="ECO:0007669"/>
    <property type="project" value="InterPro"/>
</dbReference>
<dbReference type="STRING" id="1798471.A3A21_01245"/>
<sequence length="73" mass="8019">MSTISVPLQPELEVSVDELVKSGYGSSKADVIRRALVRAIEEEAVQSVLRAEKEIKEGKGLKGNLRELAKKIK</sequence>
<comment type="caution">
    <text evidence="1">The sequence shown here is derived from an EMBL/GenBank/DDBJ whole genome shotgun (WGS) entry which is preliminary data.</text>
</comment>
<evidence type="ECO:0000313" key="1">
    <source>
        <dbReference type="EMBL" id="OGG40975.1"/>
    </source>
</evidence>
<dbReference type="SUPFAM" id="SSF47598">
    <property type="entry name" value="Ribbon-helix-helix"/>
    <property type="match status" value="1"/>
</dbReference>
<dbReference type="InterPro" id="IPR010985">
    <property type="entry name" value="Ribbon_hlx_hlx"/>
</dbReference>